<comment type="caution">
    <text evidence="2">The sequence shown here is derived from an EMBL/GenBank/DDBJ whole genome shotgun (WGS) entry which is preliminary data.</text>
</comment>
<dbReference type="Proteomes" id="UP001596405">
    <property type="component" value="Unassembled WGS sequence"/>
</dbReference>
<proteinExistence type="predicted"/>
<dbReference type="InterPro" id="IPR019861">
    <property type="entry name" value="PorP/SprF_Bacteroidetes"/>
</dbReference>
<feature type="chain" id="PRO_5047540670" evidence="1">
    <location>
        <begin position="35"/>
        <end position="350"/>
    </location>
</feature>
<organism evidence="2 3">
    <name type="scientific">Rufibacter roseus</name>
    <dbReference type="NCBI Taxonomy" id="1567108"/>
    <lineage>
        <taxon>Bacteria</taxon>
        <taxon>Pseudomonadati</taxon>
        <taxon>Bacteroidota</taxon>
        <taxon>Cytophagia</taxon>
        <taxon>Cytophagales</taxon>
        <taxon>Hymenobacteraceae</taxon>
        <taxon>Rufibacter</taxon>
    </lineage>
</organism>
<dbReference type="Pfam" id="PF11751">
    <property type="entry name" value="PorP_SprF"/>
    <property type="match status" value="1"/>
</dbReference>
<name>A0ABW2DFX7_9BACT</name>
<dbReference type="NCBIfam" id="TIGR03519">
    <property type="entry name" value="T9SS_PorP_fam"/>
    <property type="match status" value="1"/>
</dbReference>
<protein>
    <submittedName>
        <fullName evidence="2">PorP/SprF family type IX secretion system membrane protein</fullName>
    </submittedName>
</protein>
<evidence type="ECO:0000313" key="3">
    <source>
        <dbReference type="Proteomes" id="UP001596405"/>
    </source>
</evidence>
<dbReference type="EMBL" id="JBHSYQ010000003">
    <property type="protein sequence ID" value="MFC6996545.1"/>
    <property type="molecule type" value="Genomic_DNA"/>
</dbReference>
<evidence type="ECO:0000313" key="2">
    <source>
        <dbReference type="EMBL" id="MFC6996545.1"/>
    </source>
</evidence>
<accession>A0ABW2DFX7</accession>
<keyword evidence="1" id="KW-0732">Signal</keyword>
<sequence length="350" mass="38787">MQFTCRPYFFNKWATPLLFLPASALFLFSKPATAQSNPPVQQYAHRLFLNPAFTGLLSDYSVTAGHRSQWTGIEDGFSTQWLSGEYRFQKNKNAVGATILNDRSIGVGYSRIQVGATYAYHTKLRQNLDLSAGVQVGYGFLRPGYGSLMFEDQLGGNGQVQQPTAEPLTQERSSYLTLATGFLLFTDQFWAGASVQQLNNPSVGESSGNTVSPLLQVHTGYRFYARNYFDQNSFKEISFTPTVSYMQQSGYKRVDGAMYMVVTPFTIGLSHSYLPTFKNNAPASTISGIAGVTHKGLKLGYGYRHSLSGNAISIGPTHEISLSFEKVDYLQIFKRLGADKNYNRIACPAF</sequence>
<reference evidence="3" key="1">
    <citation type="journal article" date="2019" name="Int. J. Syst. Evol. Microbiol.">
        <title>The Global Catalogue of Microorganisms (GCM) 10K type strain sequencing project: providing services to taxonomists for standard genome sequencing and annotation.</title>
        <authorList>
            <consortium name="The Broad Institute Genomics Platform"/>
            <consortium name="The Broad Institute Genome Sequencing Center for Infectious Disease"/>
            <person name="Wu L."/>
            <person name="Ma J."/>
        </authorList>
    </citation>
    <scope>NUCLEOTIDE SEQUENCE [LARGE SCALE GENOMIC DNA]</scope>
    <source>
        <strain evidence="3">CGMCC 4.7393</strain>
    </source>
</reference>
<evidence type="ECO:0000256" key="1">
    <source>
        <dbReference type="SAM" id="SignalP"/>
    </source>
</evidence>
<keyword evidence="3" id="KW-1185">Reference proteome</keyword>
<feature type="signal peptide" evidence="1">
    <location>
        <begin position="1"/>
        <end position="34"/>
    </location>
</feature>
<gene>
    <name evidence="2" type="ORF">ACFQHR_02860</name>
</gene>
<dbReference type="RefSeq" id="WP_161486747.1">
    <property type="nucleotide sequence ID" value="NZ_LRML01000009.1"/>
</dbReference>